<accession>A0A6C0E6I3</accession>
<organism evidence="8">
    <name type="scientific">viral metagenome</name>
    <dbReference type="NCBI Taxonomy" id="1070528"/>
    <lineage>
        <taxon>unclassified sequences</taxon>
        <taxon>metagenomes</taxon>
        <taxon>organismal metagenomes</taxon>
    </lineage>
</organism>
<protein>
    <recommendedName>
        <fullName evidence="7">2OGFeDO JBP1/TET oxygenase domain-containing protein</fullName>
    </recommendedName>
</protein>
<dbReference type="InterPro" id="IPR024779">
    <property type="entry name" value="2OGFeDO_JBP1/TET_oxygenase_dom"/>
</dbReference>
<proteinExistence type="predicted"/>
<feature type="region of interest" description="Disordered" evidence="6">
    <location>
        <begin position="362"/>
        <end position="383"/>
    </location>
</feature>
<dbReference type="GO" id="GO:0051213">
    <property type="term" value="F:dioxygenase activity"/>
    <property type="evidence" value="ECO:0007669"/>
    <property type="project" value="UniProtKB-KW"/>
</dbReference>
<reference evidence="8" key="1">
    <citation type="journal article" date="2020" name="Nature">
        <title>Giant virus diversity and host interactions through global metagenomics.</title>
        <authorList>
            <person name="Schulz F."/>
            <person name="Roux S."/>
            <person name="Paez-Espino D."/>
            <person name="Jungbluth S."/>
            <person name="Walsh D.A."/>
            <person name="Denef V.J."/>
            <person name="McMahon K.D."/>
            <person name="Konstantinidis K.T."/>
            <person name="Eloe-Fadrosh E.A."/>
            <person name="Kyrpides N.C."/>
            <person name="Woyke T."/>
        </authorList>
    </citation>
    <scope>NUCLEOTIDE SEQUENCE</scope>
    <source>
        <strain evidence="8">GVMAG-M-3300023179-138</strain>
    </source>
</reference>
<evidence type="ECO:0000256" key="4">
    <source>
        <dbReference type="ARBA" id="ARBA00023002"/>
    </source>
</evidence>
<keyword evidence="4" id="KW-0560">Oxidoreductase</keyword>
<evidence type="ECO:0000256" key="3">
    <source>
        <dbReference type="ARBA" id="ARBA00022964"/>
    </source>
</evidence>
<keyword evidence="3" id="KW-0223">Dioxygenase</keyword>
<keyword evidence="2" id="KW-0479">Metal-binding</keyword>
<evidence type="ECO:0000256" key="1">
    <source>
        <dbReference type="ARBA" id="ARBA00001954"/>
    </source>
</evidence>
<keyword evidence="5" id="KW-0408">Iron</keyword>
<evidence type="ECO:0000256" key="2">
    <source>
        <dbReference type="ARBA" id="ARBA00022723"/>
    </source>
</evidence>
<feature type="domain" description="2OGFeDO JBP1/TET oxygenase" evidence="7">
    <location>
        <begin position="160"/>
        <end position="309"/>
    </location>
</feature>
<dbReference type="EMBL" id="MN739743">
    <property type="protein sequence ID" value="QHT24322.1"/>
    <property type="molecule type" value="Genomic_DNA"/>
</dbReference>
<dbReference type="Pfam" id="PF12851">
    <property type="entry name" value="Tet_JBP"/>
    <property type="match status" value="1"/>
</dbReference>
<dbReference type="AlphaFoldDB" id="A0A6C0E6I3"/>
<evidence type="ECO:0000313" key="8">
    <source>
        <dbReference type="EMBL" id="QHT24322.1"/>
    </source>
</evidence>
<dbReference type="GO" id="GO:0046872">
    <property type="term" value="F:metal ion binding"/>
    <property type="evidence" value="ECO:0007669"/>
    <property type="project" value="UniProtKB-KW"/>
</dbReference>
<evidence type="ECO:0000256" key="5">
    <source>
        <dbReference type="ARBA" id="ARBA00023004"/>
    </source>
</evidence>
<evidence type="ECO:0000256" key="6">
    <source>
        <dbReference type="SAM" id="MobiDB-lite"/>
    </source>
</evidence>
<name>A0A6C0E6I3_9ZZZZ</name>
<evidence type="ECO:0000259" key="7">
    <source>
        <dbReference type="Pfam" id="PF12851"/>
    </source>
</evidence>
<sequence length="383" mass="43317">MPKEIEIHALESDADFAKNEGKFFTVDKDITVYNSDVDIYGLDGGKRRLLAKFRKGVFSADQVQVGWDAFRLLAIPSRNRGAAAGPIDLKGVYWSRRKPVETTGWSTRYMQNGKPSKMRVNNVVASGVIGNYERTPFLGQPCRMTGYTRTGLRNYLHGIPYIQAIDRQFKKLVPASHAKQLAVAKKKPMYRIADTAFSTLTVNMNFRTALHKDAGDYEGGFGNLSVIEWGRYHGGETLLPRFGIGFNVRTGDFLALDVHEWHCNAPITETKEDAAYNRTLPDIRTRDAKTGVIGSQELYQRISFVCYFREKIQECIEKDTRDYYQKIDFDLGAEIAKAKREAPKILPIPDVTGTLEDAQEAVHSKAKTIRKARKARGTRKHKK</sequence>
<feature type="compositionally biased region" description="Basic residues" evidence="6">
    <location>
        <begin position="364"/>
        <end position="383"/>
    </location>
</feature>
<comment type="cofactor">
    <cofactor evidence="1">
        <name>Fe(2+)</name>
        <dbReference type="ChEBI" id="CHEBI:29033"/>
    </cofactor>
</comment>